<dbReference type="Proteomes" id="UP001207918">
    <property type="component" value="Unassembled WGS sequence"/>
</dbReference>
<dbReference type="InterPro" id="IPR003779">
    <property type="entry name" value="CMD-like"/>
</dbReference>
<dbReference type="SUPFAM" id="SSF69118">
    <property type="entry name" value="AhpD-like"/>
    <property type="match status" value="1"/>
</dbReference>
<gene>
    <name evidence="2" type="ORF">J6I44_18105</name>
</gene>
<sequence>MAYINIIEPEEATGSLKKIYEELEKKRRKLARIHKVQSLHPETIVAHMELYLSIMFSRSPLSRAQREMMAVVVSATNECEYCQRHHGEALNHYWKEGGRVRQLRTDYNQADLDKTDSLLCQLAQKLTLNPDEIDKEQDIKPLKNTGLSDRAILDAVLVISYFNFVNRMVQGLGVETDEQEVQGYKY</sequence>
<dbReference type="RefSeq" id="WP_265767587.1">
    <property type="nucleotide sequence ID" value="NZ_JAGGJA010000017.1"/>
</dbReference>
<evidence type="ECO:0000313" key="3">
    <source>
        <dbReference type="Proteomes" id="UP001207918"/>
    </source>
</evidence>
<evidence type="ECO:0000313" key="2">
    <source>
        <dbReference type="EMBL" id="MCW9708779.1"/>
    </source>
</evidence>
<dbReference type="Pfam" id="PF02627">
    <property type="entry name" value="CMD"/>
    <property type="match status" value="1"/>
</dbReference>
<dbReference type="InterPro" id="IPR004675">
    <property type="entry name" value="AhpD_core"/>
</dbReference>
<organism evidence="2 3">
    <name type="scientific">Fodinibius salsisoli</name>
    <dbReference type="NCBI Taxonomy" id="2820877"/>
    <lineage>
        <taxon>Bacteria</taxon>
        <taxon>Pseudomonadati</taxon>
        <taxon>Balneolota</taxon>
        <taxon>Balneolia</taxon>
        <taxon>Balneolales</taxon>
        <taxon>Balneolaceae</taxon>
        <taxon>Fodinibius</taxon>
    </lineage>
</organism>
<protein>
    <submittedName>
        <fullName evidence="2">Peroxidase-related enzyme</fullName>
    </submittedName>
</protein>
<dbReference type="NCBIfam" id="TIGR00778">
    <property type="entry name" value="ahpD_dom"/>
    <property type="match status" value="1"/>
</dbReference>
<keyword evidence="2" id="KW-0575">Peroxidase</keyword>
<dbReference type="Gene3D" id="1.20.1290.10">
    <property type="entry name" value="AhpD-like"/>
    <property type="match status" value="1"/>
</dbReference>
<dbReference type="PANTHER" id="PTHR35446:SF2">
    <property type="entry name" value="CARBOXYMUCONOLACTONE DECARBOXYLASE-LIKE DOMAIN-CONTAINING PROTEIN"/>
    <property type="match status" value="1"/>
</dbReference>
<evidence type="ECO:0000259" key="1">
    <source>
        <dbReference type="Pfam" id="PF02627"/>
    </source>
</evidence>
<dbReference type="PANTHER" id="PTHR35446">
    <property type="entry name" value="SI:CH211-175M2.5"/>
    <property type="match status" value="1"/>
</dbReference>
<comment type="caution">
    <text evidence="2">The sequence shown here is derived from an EMBL/GenBank/DDBJ whole genome shotgun (WGS) entry which is preliminary data.</text>
</comment>
<dbReference type="EMBL" id="JAGGJA010000017">
    <property type="protein sequence ID" value="MCW9708779.1"/>
    <property type="molecule type" value="Genomic_DNA"/>
</dbReference>
<keyword evidence="3" id="KW-1185">Reference proteome</keyword>
<proteinExistence type="predicted"/>
<feature type="domain" description="Carboxymuconolactone decarboxylase-like" evidence="1">
    <location>
        <begin position="48"/>
        <end position="89"/>
    </location>
</feature>
<accession>A0ABT3PSF3</accession>
<dbReference type="InterPro" id="IPR029032">
    <property type="entry name" value="AhpD-like"/>
</dbReference>
<dbReference type="GO" id="GO:0004601">
    <property type="term" value="F:peroxidase activity"/>
    <property type="evidence" value="ECO:0007669"/>
    <property type="project" value="UniProtKB-KW"/>
</dbReference>
<keyword evidence="2" id="KW-0560">Oxidoreductase</keyword>
<dbReference type="NCBIfam" id="TIGR01926">
    <property type="entry name" value="peroxid_rel"/>
    <property type="match status" value="1"/>
</dbReference>
<name>A0ABT3PSF3_9BACT</name>
<reference evidence="2 3" key="1">
    <citation type="submission" date="2021-03" db="EMBL/GenBank/DDBJ databases">
        <title>Aliifodinibius sp. nov., a new bacterium isolated from saline soil.</title>
        <authorList>
            <person name="Galisteo C."/>
            <person name="De La Haba R."/>
            <person name="Sanchez-Porro C."/>
            <person name="Ventosa A."/>
        </authorList>
    </citation>
    <scope>NUCLEOTIDE SEQUENCE [LARGE SCALE GENOMIC DNA]</scope>
    <source>
        <strain evidence="2 3">1BSP15-2V2</strain>
    </source>
</reference>
<dbReference type="InterPro" id="IPR010195">
    <property type="entry name" value="Uncharacterised_peroxidase-rel"/>
</dbReference>